<dbReference type="InterPro" id="IPR017907">
    <property type="entry name" value="Znf_RING_CS"/>
</dbReference>
<reference evidence="4" key="1">
    <citation type="journal article" date="2020" name="Nature">
        <title>Giant virus diversity and host interactions through global metagenomics.</title>
        <authorList>
            <person name="Schulz F."/>
            <person name="Roux S."/>
            <person name="Paez-Espino D."/>
            <person name="Jungbluth S."/>
            <person name="Walsh D.A."/>
            <person name="Denef V.J."/>
            <person name="McMahon K.D."/>
            <person name="Konstantinidis K.T."/>
            <person name="Eloe-Fadrosh E.A."/>
            <person name="Kyrpides N.C."/>
            <person name="Woyke T."/>
        </authorList>
    </citation>
    <scope>NUCLEOTIDE SEQUENCE</scope>
    <source>
        <strain evidence="4">GVMAG-M-3300021343-4</strain>
    </source>
</reference>
<evidence type="ECO:0000256" key="1">
    <source>
        <dbReference type="ARBA" id="ARBA00022723"/>
    </source>
</evidence>
<name>A0A6C0CL75_9ZZZZ</name>
<dbReference type="EMBL" id="MN739442">
    <property type="protein sequence ID" value="QHT04902.1"/>
    <property type="molecule type" value="Genomic_DNA"/>
</dbReference>
<evidence type="ECO:0000256" key="3">
    <source>
        <dbReference type="ARBA" id="ARBA00022833"/>
    </source>
</evidence>
<keyword evidence="3" id="KW-0862">Zinc</keyword>
<evidence type="ECO:0000256" key="2">
    <source>
        <dbReference type="ARBA" id="ARBA00022771"/>
    </source>
</evidence>
<dbReference type="SUPFAM" id="SSF57850">
    <property type="entry name" value="RING/U-box"/>
    <property type="match status" value="1"/>
</dbReference>
<evidence type="ECO:0008006" key="5">
    <source>
        <dbReference type="Google" id="ProtNLM"/>
    </source>
</evidence>
<dbReference type="AlphaFoldDB" id="A0A6C0CL75"/>
<accession>A0A6C0CL75</accession>
<sequence length="404" mass="47454">MDEIDQARRASLDTYEQERIARGDVDNRTTEEIEESANAVHEQPLEHLIQKAIELKRKLNTRRILDDLGGYKNGITQLVDSIDEQFKCPVDYTVFIDEEGRRPCMFPCGHNICERCIQKMCKHNLYVCDDQESSTQYYYIQCGLCRAESIDLYKYGNNVNSSHLKLFELTHPFENRLLKMLHTIKKNIQDEIFIEMFRDVKFYKIPYEYISTIMVQMFKDLGINSVYVCDKKFDVDPIIITPDFLAKLFELSHTTYTIDGLNVGKKYIYYNPMVSYDSYKFNSFHECVEYSHDILSIYDSGLTVDAVKQEFVEFIGYNTLQYKSKVSVENIENKFELVDYKYKPQSQRDVDIDNFVNRNYALLKMILDHIDEWNDVLMYHETSSITSQEHLISPLVSSSPEPSP</sequence>
<dbReference type="Gene3D" id="3.30.40.10">
    <property type="entry name" value="Zinc/RING finger domain, C3HC4 (zinc finger)"/>
    <property type="match status" value="1"/>
</dbReference>
<dbReference type="GO" id="GO:0008270">
    <property type="term" value="F:zinc ion binding"/>
    <property type="evidence" value="ECO:0007669"/>
    <property type="project" value="UniProtKB-KW"/>
</dbReference>
<organism evidence="4">
    <name type="scientific">viral metagenome</name>
    <dbReference type="NCBI Taxonomy" id="1070528"/>
    <lineage>
        <taxon>unclassified sequences</taxon>
        <taxon>metagenomes</taxon>
        <taxon>organismal metagenomes</taxon>
    </lineage>
</organism>
<proteinExistence type="predicted"/>
<dbReference type="PROSITE" id="PS00518">
    <property type="entry name" value="ZF_RING_1"/>
    <property type="match status" value="1"/>
</dbReference>
<keyword evidence="2" id="KW-0863">Zinc-finger</keyword>
<keyword evidence="1" id="KW-0479">Metal-binding</keyword>
<dbReference type="InterPro" id="IPR013083">
    <property type="entry name" value="Znf_RING/FYVE/PHD"/>
</dbReference>
<evidence type="ECO:0000313" key="4">
    <source>
        <dbReference type="EMBL" id="QHT04902.1"/>
    </source>
</evidence>
<protein>
    <recommendedName>
        <fullName evidence="5">RING-type domain-containing protein</fullName>
    </recommendedName>
</protein>